<proteinExistence type="predicted"/>
<dbReference type="OrthoDB" id="69875at2"/>
<name>A0A2K3UVV0_9DEIO</name>
<sequence length="99" mass="11143">MPARIRIYGQEAVFSEGRWICEDESLQAMLQALADPRALSEEAEQEHARYAAGRYGGLVATALGWEAAPHPEAEIKLEDFAPARNPERAGWLSFMRKRK</sequence>
<dbReference type="Proteomes" id="UP000236379">
    <property type="component" value="Unassembled WGS sequence"/>
</dbReference>
<protein>
    <submittedName>
        <fullName evidence="1">Uncharacterized protein</fullName>
    </submittedName>
</protein>
<dbReference type="AlphaFoldDB" id="A0A2K3UVV0"/>
<gene>
    <name evidence="1" type="ORF">CVO96_04075</name>
</gene>
<dbReference type="EMBL" id="PPPD01000001">
    <property type="protein sequence ID" value="PNY80648.1"/>
    <property type="molecule type" value="Genomic_DNA"/>
</dbReference>
<evidence type="ECO:0000313" key="2">
    <source>
        <dbReference type="Proteomes" id="UP000236379"/>
    </source>
</evidence>
<comment type="caution">
    <text evidence="1">The sequence shown here is derived from an EMBL/GenBank/DDBJ whole genome shotgun (WGS) entry which is preliminary data.</text>
</comment>
<keyword evidence="2" id="KW-1185">Reference proteome</keyword>
<evidence type="ECO:0000313" key="1">
    <source>
        <dbReference type="EMBL" id="PNY80648.1"/>
    </source>
</evidence>
<dbReference type="RefSeq" id="WP_103310621.1">
    <property type="nucleotide sequence ID" value="NZ_PPPD01000001.1"/>
</dbReference>
<reference evidence="1 2" key="1">
    <citation type="submission" date="2018-01" db="EMBL/GenBank/DDBJ databases">
        <title>Deinococcus koreensis sp. nov., a radiation-resistant bacterium isolated from river water.</title>
        <authorList>
            <person name="Choi A."/>
        </authorList>
    </citation>
    <scope>NUCLEOTIDE SEQUENCE [LARGE SCALE GENOMIC DNA]</scope>
    <source>
        <strain evidence="1 2">SJW1-2</strain>
    </source>
</reference>
<accession>A0A2K3UVV0</accession>
<organism evidence="1 2">
    <name type="scientific">Deinococcus koreensis</name>
    <dbReference type="NCBI Taxonomy" id="2054903"/>
    <lineage>
        <taxon>Bacteria</taxon>
        <taxon>Thermotogati</taxon>
        <taxon>Deinococcota</taxon>
        <taxon>Deinococci</taxon>
        <taxon>Deinococcales</taxon>
        <taxon>Deinococcaceae</taxon>
        <taxon>Deinococcus</taxon>
    </lineage>
</organism>